<dbReference type="EMBL" id="CP012159">
    <property type="protein sequence ID" value="AKT42019.1"/>
    <property type="molecule type" value="Genomic_DNA"/>
</dbReference>
<name>A0A0K1EMC8_CHOCO</name>
<sequence length="432" mass="44884">MKGRHLSLIALVTAALGAGFGVACSGEEDGAGPIEGSETKPDGGDADAGTDGGEIPGDAAADGPEVPTDGSAGDLCTVFDRIVPSSTDFYERVQLAVGATGVGSVLYAANGVSTGALVSGVYDAALGTGAVPQGAGVRRSSHSLRHDVFRLDDGSLRLATATSHESGVELHWLSPTGTLERTENPPTSRSSAIPAVLQHGDVTYLAWNQDRVLSGDDEESLWIAGYTPQGEAFPPTKLLGDLTNLTVHWVSTPSSAHLVWSGRGGGEGYLRWASVSPQGVVGATVTASDYAPGFTVVRRGDELAVGYTKLTRISPSIRSQVVLQSFDFATGAGRASFTSATEDERGPALSIRDDGYAVAFIGDAESVGSVHYLHLSPTFDIERRVIIRPSATGTSAYIPNHPVDLAVHGTSAYLAYGDDNRRVHVVHVTCPD</sequence>
<evidence type="ECO:0000313" key="4">
    <source>
        <dbReference type="Proteomes" id="UP000067626"/>
    </source>
</evidence>
<evidence type="ECO:0000256" key="1">
    <source>
        <dbReference type="SAM" id="MobiDB-lite"/>
    </source>
</evidence>
<reference evidence="3 4" key="1">
    <citation type="submission" date="2015-07" db="EMBL/GenBank/DDBJ databases">
        <title>Genome analysis of myxobacterium Chondromyces crocatus Cm c5 reveals a high potential for natural compound synthesis and the genetic basis for the loss of fruiting body formation.</title>
        <authorList>
            <person name="Zaburannyi N."/>
            <person name="Bunk B."/>
            <person name="Maier J."/>
            <person name="Overmann J."/>
            <person name="Mueller R."/>
        </authorList>
    </citation>
    <scope>NUCLEOTIDE SEQUENCE [LARGE SCALE GENOMIC DNA]</scope>
    <source>
        <strain evidence="3 4">Cm c5</strain>
    </source>
</reference>
<dbReference type="PROSITE" id="PS51257">
    <property type="entry name" value="PROKAR_LIPOPROTEIN"/>
    <property type="match status" value="1"/>
</dbReference>
<proteinExistence type="predicted"/>
<keyword evidence="2" id="KW-0732">Signal</keyword>
<dbReference type="AlphaFoldDB" id="A0A0K1EMC8"/>
<evidence type="ECO:0000256" key="2">
    <source>
        <dbReference type="SAM" id="SignalP"/>
    </source>
</evidence>
<evidence type="ECO:0000313" key="3">
    <source>
        <dbReference type="EMBL" id="AKT42019.1"/>
    </source>
</evidence>
<feature type="signal peptide" evidence="2">
    <location>
        <begin position="1"/>
        <end position="25"/>
    </location>
</feature>
<dbReference type="STRING" id="52.CMC5_062410"/>
<organism evidence="3 4">
    <name type="scientific">Chondromyces crocatus</name>
    <dbReference type="NCBI Taxonomy" id="52"/>
    <lineage>
        <taxon>Bacteria</taxon>
        <taxon>Pseudomonadati</taxon>
        <taxon>Myxococcota</taxon>
        <taxon>Polyangia</taxon>
        <taxon>Polyangiales</taxon>
        <taxon>Polyangiaceae</taxon>
        <taxon>Chondromyces</taxon>
    </lineage>
</organism>
<keyword evidence="4" id="KW-1185">Reference proteome</keyword>
<dbReference type="KEGG" id="ccro:CMC5_062410"/>
<evidence type="ECO:0008006" key="5">
    <source>
        <dbReference type="Google" id="ProtNLM"/>
    </source>
</evidence>
<accession>A0A0K1EMC8</accession>
<feature type="region of interest" description="Disordered" evidence="1">
    <location>
        <begin position="29"/>
        <end position="67"/>
    </location>
</feature>
<gene>
    <name evidence="3" type="ORF">CMC5_062410</name>
</gene>
<protein>
    <recommendedName>
        <fullName evidence="5">Lipoprotein</fullName>
    </recommendedName>
</protein>
<dbReference type="Proteomes" id="UP000067626">
    <property type="component" value="Chromosome"/>
</dbReference>
<feature type="chain" id="PRO_5005459694" description="Lipoprotein" evidence="2">
    <location>
        <begin position="26"/>
        <end position="432"/>
    </location>
</feature>
<dbReference type="RefSeq" id="WP_050433709.1">
    <property type="nucleotide sequence ID" value="NZ_CP012159.1"/>
</dbReference>